<dbReference type="Gene3D" id="1.10.260.40">
    <property type="entry name" value="lambda repressor-like DNA-binding domains"/>
    <property type="match status" value="1"/>
</dbReference>
<keyword evidence="9" id="KW-1185">Reference proteome</keyword>
<feature type="transmembrane region" description="Helical" evidence="6">
    <location>
        <begin position="152"/>
        <end position="173"/>
    </location>
</feature>
<dbReference type="PROSITE" id="PS50943">
    <property type="entry name" value="HTH_CROC1"/>
    <property type="match status" value="1"/>
</dbReference>
<reference evidence="8 9" key="1">
    <citation type="submission" date="2020-03" db="EMBL/GenBank/DDBJ databases">
        <authorList>
            <person name="Kim M.K."/>
        </authorList>
    </citation>
    <scope>NUCLEOTIDE SEQUENCE [LARGE SCALE GENOMIC DNA]</scope>
    <source>
        <strain evidence="8 9">BT328</strain>
    </source>
</reference>
<sequence>MSKGLLAAKIGSLRKSKGLSQEELADSSSINLRTLQRIESGRTEPRGQTLRMIAKALDTPVEDFLDFTKEEDTGFLQVMNLATLSFWVIPLGNLFIPLVLWIMKRDKIKGVNELGRRIINFQITWSCITYGFAFISMISVFSGLPFVISPLLALPIILALCLFNSLIILMATFQLRRGNKNIYSIAFPILH</sequence>
<evidence type="ECO:0000256" key="3">
    <source>
        <dbReference type="ARBA" id="ARBA00022989"/>
    </source>
</evidence>
<dbReference type="Proteomes" id="UP000501802">
    <property type="component" value="Chromosome"/>
</dbReference>
<dbReference type="InterPro" id="IPR050807">
    <property type="entry name" value="TransReg_Diox_bact_type"/>
</dbReference>
<evidence type="ECO:0000256" key="1">
    <source>
        <dbReference type="ARBA" id="ARBA00004141"/>
    </source>
</evidence>
<dbReference type="Pfam" id="PF09685">
    <property type="entry name" value="MamF_MmsF"/>
    <property type="match status" value="1"/>
</dbReference>
<accession>A0A6G9AHZ3</accession>
<feature type="domain" description="HTH cro/C1-type" evidence="7">
    <location>
        <begin position="10"/>
        <end position="64"/>
    </location>
</feature>
<evidence type="ECO:0000259" key="7">
    <source>
        <dbReference type="PROSITE" id="PS50943"/>
    </source>
</evidence>
<dbReference type="GO" id="GO:0005829">
    <property type="term" value="C:cytosol"/>
    <property type="evidence" value="ECO:0007669"/>
    <property type="project" value="TreeGrafter"/>
</dbReference>
<dbReference type="KEGG" id="spib:G8759_04230"/>
<feature type="transmembrane region" description="Helical" evidence="6">
    <location>
        <begin position="84"/>
        <end position="103"/>
    </location>
</feature>
<evidence type="ECO:0000313" key="9">
    <source>
        <dbReference type="Proteomes" id="UP000501802"/>
    </source>
</evidence>
<dbReference type="AlphaFoldDB" id="A0A6G9AHZ3"/>
<organism evidence="8 9">
    <name type="scientific">Spirosoma aureum</name>
    <dbReference type="NCBI Taxonomy" id="2692134"/>
    <lineage>
        <taxon>Bacteria</taxon>
        <taxon>Pseudomonadati</taxon>
        <taxon>Bacteroidota</taxon>
        <taxon>Cytophagia</taxon>
        <taxon>Cytophagales</taxon>
        <taxon>Cytophagaceae</taxon>
        <taxon>Spirosoma</taxon>
    </lineage>
</organism>
<keyword evidence="5 6" id="KW-0472">Membrane</keyword>
<protein>
    <submittedName>
        <fullName evidence="8">Helix-turn-helix domain-containing protein</fullName>
    </submittedName>
</protein>
<name>A0A6G9AHZ3_9BACT</name>
<dbReference type="SMART" id="SM00530">
    <property type="entry name" value="HTH_XRE"/>
    <property type="match status" value="1"/>
</dbReference>
<dbReference type="InterPro" id="IPR001387">
    <property type="entry name" value="Cro/C1-type_HTH"/>
</dbReference>
<dbReference type="SUPFAM" id="SSF47413">
    <property type="entry name" value="lambda repressor-like DNA-binding domains"/>
    <property type="match status" value="1"/>
</dbReference>
<dbReference type="PANTHER" id="PTHR46797:SF1">
    <property type="entry name" value="METHYLPHOSPHONATE SYNTHASE"/>
    <property type="match status" value="1"/>
</dbReference>
<dbReference type="InterPro" id="IPR010982">
    <property type="entry name" value="Lambda_DNA-bd_dom_sf"/>
</dbReference>
<dbReference type="GO" id="GO:0003700">
    <property type="term" value="F:DNA-binding transcription factor activity"/>
    <property type="evidence" value="ECO:0007669"/>
    <property type="project" value="TreeGrafter"/>
</dbReference>
<dbReference type="RefSeq" id="WP_167205524.1">
    <property type="nucleotide sequence ID" value="NZ_CP050063.1"/>
</dbReference>
<evidence type="ECO:0000256" key="2">
    <source>
        <dbReference type="ARBA" id="ARBA00022692"/>
    </source>
</evidence>
<dbReference type="CDD" id="cd00093">
    <property type="entry name" value="HTH_XRE"/>
    <property type="match status" value="1"/>
</dbReference>
<dbReference type="GO" id="GO:0003677">
    <property type="term" value="F:DNA binding"/>
    <property type="evidence" value="ECO:0007669"/>
    <property type="project" value="UniProtKB-KW"/>
</dbReference>
<evidence type="ECO:0000313" key="8">
    <source>
        <dbReference type="EMBL" id="QIP11895.1"/>
    </source>
</evidence>
<comment type="subcellular location">
    <subcellularLocation>
        <location evidence="1">Membrane</location>
        <topology evidence="1">Multi-pass membrane protein</topology>
    </subcellularLocation>
</comment>
<gene>
    <name evidence="8" type="ORF">G8759_04230</name>
</gene>
<dbReference type="InterPro" id="IPR019109">
    <property type="entry name" value="MamF_MmsF"/>
</dbReference>
<dbReference type="PANTHER" id="PTHR46797">
    <property type="entry name" value="HTH-TYPE TRANSCRIPTIONAL REGULATOR"/>
    <property type="match status" value="1"/>
</dbReference>
<dbReference type="EMBL" id="CP050063">
    <property type="protein sequence ID" value="QIP11895.1"/>
    <property type="molecule type" value="Genomic_DNA"/>
</dbReference>
<feature type="transmembrane region" description="Helical" evidence="6">
    <location>
        <begin position="123"/>
        <end position="146"/>
    </location>
</feature>
<dbReference type="Pfam" id="PF01381">
    <property type="entry name" value="HTH_3"/>
    <property type="match status" value="1"/>
</dbReference>
<keyword evidence="2 6" id="KW-0812">Transmembrane</keyword>
<proteinExistence type="predicted"/>
<evidence type="ECO:0000256" key="4">
    <source>
        <dbReference type="ARBA" id="ARBA00023125"/>
    </source>
</evidence>
<keyword evidence="3 6" id="KW-1133">Transmembrane helix</keyword>
<keyword evidence="4" id="KW-0238">DNA-binding</keyword>
<evidence type="ECO:0000256" key="6">
    <source>
        <dbReference type="SAM" id="Phobius"/>
    </source>
</evidence>
<evidence type="ECO:0000256" key="5">
    <source>
        <dbReference type="ARBA" id="ARBA00023136"/>
    </source>
</evidence>